<keyword evidence="3 6" id="KW-1133">Transmembrane helix</keyword>
<dbReference type="Pfam" id="PF07219">
    <property type="entry name" value="HemY_N"/>
    <property type="match status" value="1"/>
</dbReference>
<keyword evidence="9" id="KW-1185">Reference proteome</keyword>
<name>A0A7W6WLJ3_9PROT</name>
<dbReference type="Gene3D" id="1.25.40.10">
    <property type="entry name" value="Tetratricopeptide repeat domain"/>
    <property type="match status" value="1"/>
</dbReference>
<accession>A0A7W6WLJ3</accession>
<keyword evidence="5" id="KW-0802">TPR repeat</keyword>
<evidence type="ECO:0000313" key="9">
    <source>
        <dbReference type="Proteomes" id="UP000555728"/>
    </source>
</evidence>
<gene>
    <name evidence="8" type="ORF">GGD88_002646</name>
</gene>
<evidence type="ECO:0000256" key="4">
    <source>
        <dbReference type="ARBA" id="ARBA00023136"/>
    </source>
</evidence>
<keyword evidence="4 6" id="KW-0472">Membrane</keyword>
<dbReference type="SUPFAM" id="SSF48452">
    <property type="entry name" value="TPR-like"/>
    <property type="match status" value="1"/>
</dbReference>
<dbReference type="Pfam" id="PF14559">
    <property type="entry name" value="TPR_19"/>
    <property type="match status" value="1"/>
</dbReference>
<evidence type="ECO:0000256" key="6">
    <source>
        <dbReference type="SAM" id="Phobius"/>
    </source>
</evidence>
<feature type="transmembrane region" description="Helical" evidence="6">
    <location>
        <begin position="42"/>
        <end position="62"/>
    </location>
</feature>
<dbReference type="EMBL" id="JACIGI010000023">
    <property type="protein sequence ID" value="MBB4286904.1"/>
    <property type="molecule type" value="Genomic_DNA"/>
</dbReference>
<evidence type="ECO:0000256" key="2">
    <source>
        <dbReference type="ARBA" id="ARBA00022692"/>
    </source>
</evidence>
<dbReference type="PROSITE" id="PS50005">
    <property type="entry name" value="TPR"/>
    <property type="match status" value="1"/>
</dbReference>
<feature type="repeat" description="TPR" evidence="5">
    <location>
        <begin position="229"/>
        <end position="262"/>
    </location>
</feature>
<dbReference type="InterPro" id="IPR011990">
    <property type="entry name" value="TPR-like_helical_dom_sf"/>
</dbReference>
<sequence>MFQLILLIVLGVLVVAGGLWLASNPGSLSVAWLGWQIDTNMIFGLIGLVVLFVVFWIVLRLLGMLAGTLGLRGVKTAGNLERAARGVGEGYAALRAGRGAEAQVEAARARAAFPSTEKSPGALLEADGLALAGKTDAARDLYTALLANPDTEAGALRGLLDLAVKAGDDAAIKEWSERALFKVDSPVWAARPALDLAFRTGQVDGVERPLQVLEQSGEADVAEVRRLRANAFLHRARAAKDAGKLGDAVTLCRQALDLDPDAPEVVDALARILAGAGKAGKAEQLVQDTWKRAPDAVLARTWRDLAGTKDAMALANRMQTLAGLNPEHPESRLAAAEAAIEAKMWGQARTQLAPLAAADQPGVRACLLMARVEEGESGDSGKVMDWMRRAVAAAGGLGEYSPARAAADRPDADAA</sequence>
<feature type="domain" description="HemY N-terminal" evidence="7">
    <location>
        <begin position="26"/>
        <end position="112"/>
    </location>
</feature>
<dbReference type="InterPro" id="IPR019734">
    <property type="entry name" value="TPR_rpt"/>
</dbReference>
<dbReference type="RefSeq" id="WP_184436132.1">
    <property type="nucleotide sequence ID" value="NZ_JACIGI010000023.1"/>
</dbReference>
<comment type="caution">
    <text evidence="8">The sequence shown here is derived from an EMBL/GenBank/DDBJ whole genome shotgun (WGS) entry which is preliminary data.</text>
</comment>
<evidence type="ECO:0000256" key="5">
    <source>
        <dbReference type="PROSITE-ProRule" id="PRU00339"/>
    </source>
</evidence>
<protein>
    <submittedName>
        <fullName evidence="8">HemY protein</fullName>
    </submittedName>
</protein>
<evidence type="ECO:0000259" key="7">
    <source>
        <dbReference type="Pfam" id="PF07219"/>
    </source>
</evidence>
<dbReference type="GO" id="GO:0016020">
    <property type="term" value="C:membrane"/>
    <property type="evidence" value="ECO:0007669"/>
    <property type="project" value="UniProtKB-SubCell"/>
</dbReference>
<dbReference type="Proteomes" id="UP000555728">
    <property type="component" value="Unassembled WGS sequence"/>
</dbReference>
<dbReference type="AlphaFoldDB" id="A0A7W6WLJ3"/>
<evidence type="ECO:0000313" key="8">
    <source>
        <dbReference type="EMBL" id="MBB4286904.1"/>
    </source>
</evidence>
<evidence type="ECO:0000256" key="3">
    <source>
        <dbReference type="ARBA" id="ARBA00022989"/>
    </source>
</evidence>
<proteinExistence type="predicted"/>
<reference evidence="8 9" key="1">
    <citation type="submission" date="2020-08" db="EMBL/GenBank/DDBJ databases">
        <title>Genome sequencing of Purple Non-Sulfur Bacteria from various extreme environments.</title>
        <authorList>
            <person name="Mayer M."/>
        </authorList>
    </citation>
    <scope>NUCLEOTIDE SEQUENCE [LARGE SCALE GENOMIC DNA]</scope>
    <source>
        <strain evidence="8 9">JA135</strain>
    </source>
</reference>
<evidence type="ECO:0000256" key="1">
    <source>
        <dbReference type="ARBA" id="ARBA00004370"/>
    </source>
</evidence>
<comment type="subcellular location">
    <subcellularLocation>
        <location evidence="1">Membrane</location>
    </subcellularLocation>
</comment>
<dbReference type="InterPro" id="IPR010817">
    <property type="entry name" value="HemY_N"/>
</dbReference>
<organism evidence="8 9">
    <name type="scientific">Roseospira goensis</name>
    <dbReference type="NCBI Taxonomy" id="391922"/>
    <lineage>
        <taxon>Bacteria</taxon>
        <taxon>Pseudomonadati</taxon>
        <taxon>Pseudomonadota</taxon>
        <taxon>Alphaproteobacteria</taxon>
        <taxon>Rhodospirillales</taxon>
        <taxon>Rhodospirillaceae</taxon>
        <taxon>Roseospira</taxon>
    </lineage>
</organism>
<keyword evidence="2 6" id="KW-0812">Transmembrane</keyword>